<dbReference type="Proteomes" id="UP000007963">
    <property type="component" value="Unassembled WGS sequence"/>
</dbReference>
<dbReference type="eggNOG" id="ENOG502SPGI">
    <property type="taxonomic scope" value="Eukaryota"/>
</dbReference>
<dbReference type="EMBL" id="CH476605">
    <property type="protein sequence ID" value="EAU31273.1"/>
    <property type="molecule type" value="Genomic_DNA"/>
</dbReference>
<feature type="region of interest" description="Disordered" evidence="1">
    <location>
        <begin position="1"/>
        <end position="73"/>
    </location>
</feature>
<gene>
    <name evidence="2" type="ORF">ATEG_08100</name>
</gene>
<feature type="compositionally biased region" description="Acidic residues" evidence="1">
    <location>
        <begin position="1"/>
        <end position="11"/>
    </location>
</feature>
<accession>Q0CDY4</accession>
<proteinExistence type="predicted"/>
<evidence type="ECO:0000256" key="1">
    <source>
        <dbReference type="SAM" id="MobiDB-lite"/>
    </source>
</evidence>
<dbReference type="GeneID" id="4353563"/>
<dbReference type="AlphaFoldDB" id="Q0CDY4"/>
<feature type="region of interest" description="Disordered" evidence="1">
    <location>
        <begin position="292"/>
        <end position="322"/>
    </location>
</feature>
<dbReference type="STRING" id="341663.Q0CDY4"/>
<reference evidence="3" key="1">
    <citation type="submission" date="2005-09" db="EMBL/GenBank/DDBJ databases">
        <title>Annotation of the Aspergillus terreus NIH2624 genome.</title>
        <authorList>
            <person name="Birren B.W."/>
            <person name="Lander E.S."/>
            <person name="Galagan J.E."/>
            <person name="Nusbaum C."/>
            <person name="Devon K."/>
            <person name="Henn M."/>
            <person name="Ma L.-J."/>
            <person name="Jaffe D.B."/>
            <person name="Butler J."/>
            <person name="Alvarez P."/>
            <person name="Gnerre S."/>
            <person name="Grabherr M."/>
            <person name="Kleber M."/>
            <person name="Mauceli E.W."/>
            <person name="Brockman W."/>
            <person name="Rounsley S."/>
            <person name="Young S.K."/>
            <person name="LaButti K."/>
            <person name="Pushparaj V."/>
            <person name="DeCaprio D."/>
            <person name="Crawford M."/>
            <person name="Koehrsen M."/>
            <person name="Engels R."/>
            <person name="Montgomery P."/>
            <person name="Pearson M."/>
            <person name="Howarth C."/>
            <person name="Larson L."/>
            <person name="Luoma S."/>
            <person name="White J."/>
            <person name="Alvarado L."/>
            <person name="Kodira C.D."/>
            <person name="Zeng Q."/>
            <person name="Oleary S."/>
            <person name="Yandava C."/>
            <person name="Denning D.W."/>
            <person name="Nierman W.C."/>
            <person name="Milne T."/>
            <person name="Madden K."/>
        </authorList>
    </citation>
    <scope>NUCLEOTIDE SEQUENCE [LARGE SCALE GENOMIC DNA]</scope>
    <source>
        <strain evidence="3">NIH 2624 / FGSC A1156</strain>
    </source>
</reference>
<dbReference type="OrthoDB" id="4966at2759"/>
<dbReference type="VEuPathDB" id="FungiDB:ATEG_08100"/>
<evidence type="ECO:0000313" key="2">
    <source>
        <dbReference type="EMBL" id="EAU31273.1"/>
    </source>
</evidence>
<feature type="compositionally biased region" description="Polar residues" evidence="1">
    <location>
        <begin position="309"/>
        <end position="322"/>
    </location>
</feature>
<feature type="region of interest" description="Disordered" evidence="1">
    <location>
        <begin position="158"/>
        <end position="181"/>
    </location>
</feature>
<name>Q0CDY4_ASPTN</name>
<evidence type="ECO:0000313" key="3">
    <source>
        <dbReference type="Proteomes" id="UP000007963"/>
    </source>
</evidence>
<feature type="compositionally biased region" description="Low complexity" evidence="1">
    <location>
        <begin position="160"/>
        <end position="171"/>
    </location>
</feature>
<protein>
    <submittedName>
        <fullName evidence="2">Uncharacterized protein</fullName>
    </submittedName>
</protein>
<sequence length="648" mass="73335">MEDPMDIDTPDEDRGERYQDQHPPARPASSSVSRRRQVRNGSRQELSERIHAAHTQSAHSTQSTPSQPAREMTPDQALQAYLIHQQLLAGIAPENVIPMRGQRRGQPVVPRTNQPTLLRINNEGIFVPSNVPPARFTGVIRPPPVNMLCYARFPVPNDQAPPTNRTTRAARPPAPARTPQISRTLPQVPFRESAQPARPLNALTGTQPDWESRIPRIAEFRHSSPIRNNPSTSQQQARVTLPSVDELLQGVPPPPQSTPPVSSPIKACESEAMSDSTMRAVNQELAPSSPYREFEAAASGLAADDTESELTSPPATMSTEFGSSDNIEIPVVPGFNLLQGFVDNTKVAMALTDHLNVEDIINLMVTFKPFHSFIQTHESAIATRKAYNEALQAARACPPVCYPSLCVPSTEEPSLRWLAMVIFREHAAEEIVRTMCEAGYELPWECADMLKKYWFLFDIPDNKRRVWTVQNVNIWPDISIYYFMLFYIKVDEYVVTKYDNQTGGLRRLAMAQPSLTFWLKVLKNRRFDTQLDILQTFVRWQYQPQPHEAGGIVFGVDPDEVGLLQYENYGRRGERTVKFERPDTCVMKELIRRNINMQQMYIDVHYGEGDRYNNVTVQNSTWDYEVRCQAADDDAPDWVKALQVSLEA</sequence>
<dbReference type="HOGENOM" id="CLU_016617_0_0_1"/>
<dbReference type="OMA" id="GALQYEG"/>
<dbReference type="RefSeq" id="XP_001216721.1">
    <property type="nucleotide sequence ID" value="XM_001216721.1"/>
</dbReference>
<feature type="compositionally biased region" description="Polar residues" evidence="1">
    <location>
        <begin position="54"/>
        <end position="67"/>
    </location>
</feature>
<organism evidence="2 3">
    <name type="scientific">Aspergillus terreus (strain NIH 2624 / FGSC A1156)</name>
    <dbReference type="NCBI Taxonomy" id="341663"/>
    <lineage>
        <taxon>Eukaryota</taxon>
        <taxon>Fungi</taxon>
        <taxon>Dikarya</taxon>
        <taxon>Ascomycota</taxon>
        <taxon>Pezizomycotina</taxon>
        <taxon>Eurotiomycetes</taxon>
        <taxon>Eurotiomycetidae</taxon>
        <taxon>Eurotiales</taxon>
        <taxon>Aspergillaceae</taxon>
        <taxon>Aspergillus</taxon>
        <taxon>Aspergillus subgen. Circumdati</taxon>
    </lineage>
</organism>